<sequence>MRKLLRPNMFEPTVKRITVLALLLSLIAQLILVWTGFSYLNKNSQVIQANEKQGFQSFYGQNLTTIITEINNTMDLFEKNDLRKYSASFLPLRDMDTIRKATEELNEKLNALNLSPSFYKTVYLIGADRNQYSFMKEIGEPDLHVLPDLNKEGFDSQGWTNALFENKRKIVRFGQDELPVNNQALMNDDMKDFISQTSGNLVINNGNIGIFVIFVLQDGLFNAAEEARGDAHTPVVVSDDVGQPIWSSIADPDLVFQTATVSSGRISQGNETYVAVRNKLDLFPYQVTYLYAANNLNPSVLRVAVIFIAIAAIAQVLSFGFSFVRSKKMFLPFRKFSMAVRRQSLSDDMNLNSVAADLTKSGAREMSLKNKILITLIISVLVPTLASGLLYSFMLTQSINNTADQFLGRIGGLTKTSAHINVQRLENTINRLTISQELQEFLTKQHSWLNIPYYKDREIDYDSIAAFPGVNNFSYIVLYDNKGLAIYSSIFSNNLNLFTVNKSLFKDTDSSYWVSDYVDITSQFNAAIVKRIPHLNKALDTGQSYYLLAVPKDDLFKNMDFGSSGFFVTNGQNKELFHIHRYSSNYQSKLFSYSYPIADTGMTANFQYPKEEFEAQYREYFYRFLFVLLGVSLFSFLLASMLSTLLSRPIERLMGSINHTSQVHFDHLVQGGSKSEVGQLIENYNEMVQKMNNLIHENIRILEENAQSKLKEKEMNTLKVKAELDMLQSQINPHFLYNTLESINMKSIRYGMHDVSIMIRHLSDMFRYSVGKGSVMVPLQKEIDHVKNFIAIHNMRLGHIVDLMIEVPEPLMNASVLRFSLQPIVENSMKHAFVGYKEGACILIRARSDEQFLHIEIRDNGIGMDEERLAEVEAVLNGTDDGLNAQEGSGGIGLKNVYSRLKLHFPDNPGFRIESELMGGTTIRLSLPLL</sequence>
<evidence type="ECO:0000259" key="13">
    <source>
        <dbReference type="PROSITE" id="PS50109"/>
    </source>
</evidence>
<dbReference type="PROSITE" id="PS50885">
    <property type="entry name" value="HAMP"/>
    <property type="match status" value="1"/>
</dbReference>
<proteinExistence type="predicted"/>
<dbReference type="GO" id="GO:0005524">
    <property type="term" value="F:ATP binding"/>
    <property type="evidence" value="ECO:0007669"/>
    <property type="project" value="UniProtKB-KW"/>
</dbReference>
<comment type="caution">
    <text evidence="15">The sequence shown here is derived from an EMBL/GenBank/DDBJ whole genome shotgun (WGS) entry which is preliminary data.</text>
</comment>
<dbReference type="PROSITE" id="PS50109">
    <property type="entry name" value="HIS_KIN"/>
    <property type="match status" value="1"/>
</dbReference>
<name>A0A368W319_9BACL</name>
<dbReference type="Pfam" id="PF06580">
    <property type="entry name" value="His_kinase"/>
    <property type="match status" value="1"/>
</dbReference>
<dbReference type="PANTHER" id="PTHR34220">
    <property type="entry name" value="SENSOR HISTIDINE KINASE YPDA"/>
    <property type="match status" value="1"/>
</dbReference>
<evidence type="ECO:0000256" key="11">
    <source>
        <dbReference type="ARBA" id="ARBA00023136"/>
    </source>
</evidence>
<reference evidence="15 16" key="1">
    <citation type="submission" date="2018-07" db="EMBL/GenBank/DDBJ databases">
        <title>Genomic Encyclopedia of Type Strains, Phase III (KMG-III): the genomes of soil and plant-associated and newly described type strains.</title>
        <authorList>
            <person name="Whitman W."/>
        </authorList>
    </citation>
    <scope>NUCLEOTIDE SEQUENCE [LARGE SCALE GENOMIC DNA]</scope>
    <source>
        <strain evidence="15 16">CECT 7506</strain>
    </source>
</reference>
<evidence type="ECO:0000256" key="12">
    <source>
        <dbReference type="SAM" id="Phobius"/>
    </source>
</evidence>
<dbReference type="InterPro" id="IPR010559">
    <property type="entry name" value="Sig_transdc_His_kin_internal"/>
</dbReference>
<comment type="catalytic activity">
    <reaction evidence="1">
        <text>ATP + protein L-histidine = ADP + protein N-phospho-L-histidine.</text>
        <dbReference type="EC" id="2.7.13.3"/>
    </reaction>
</comment>
<comment type="subcellular location">
    <subcellularLocation>
        <location evidence="2">Cell membrane</location>
        <topology evidence="2">Multi-pass membrane protein</topology>
    </subcellularLocation>
</comment>
<evidence type="ECO:0000256" key="9">
    <source>
        <dbReference type="ARBA" id="ARBA00022840"/>
    </source>
</evidence>
<dbReference type="RefSeq" id="WP_181873401.1">
    <property type="nucleotide sequence ID" value="NZ_QPJD01000004.1"/>
</dbReference>
<evidence type="ECO:0000256" key="4">
    <source>
        <dbReference type="ARBA" id="ARBA00022475"/>
    </source>
</evidence>
<evidence type="ECO:0000313" key="16">
    <source>
        <dbReference type="Proteomes" id="UP000252415"/>
    </source>
</evidence>
<accession>A0A368W319</accession>
<evidence type="ECO:0000256" key="10">
    <source>
        <dbReference type="ARBA" id="ARBA00023012"/>
    </source>
</evidence>
<feature type="domain" description="HAMP" evidence="14">
    <location>
        <begin position="644"/>
        <end position="696"/>
    </location>
</feature>
<feature type="transmembrane region" description="Helical" evidence="12">
    <location>
        <begin position="620"/>
        <end position="646"/>
    </location>
</feature>
<evidence type="ECO:0000313" key="15">
    <source>
        <dbReference type="EMBL" id="RCW49548.1"/>
    </source>
</evidence>
<evidence type="ECO:0000256" key="8">
    <source>
        <dbReference type="ARBA" id="ARBA00022777"/>
    </source>
</evidence>
<dbReference type="InterPro" id="IPR050640">
    <property type="entry name" value="Bact_2-comp_sensor_kinase"/>
</dbReference>
<dbReference type="GO" id="GO:0005886">
    <property type="term" value="C:plasma membrane"/>
    <property type="evidence" value="ECO:0007669"/>
    <property type="project" value="UniProtKB-SubCell"/>
</dbReference>
<evidence type="ECO:0000256" key="7">
    <source>
        <dbReference type="ARBA" id="ARBA00022741"/>
    </source>
</evidence>
<organism evidence="15 16">
    <name type="scientific">Paenibacillus prosopidis</name>
    <dbReference type="NCBI Taxonomy" id="630520"/>
    <lineage>
        <taxon>Bacteria</taxon>
        <taxon>Bacillati</taxon>
        <taxon>Bacillota</taxon>
        <taxon>Bacilli</taxon>
        <taxon>Bacillales</taxon>
        <taxon>Paenibacillaceae</taxon>
        <taxon>Paenibacillus</taxon>
    </lineage>
</organism>
<dbReference type="Gene3D" id="6.10.340.10">
    <property type="match status" value="1"/>
</dbReference>
<keyword evidence="5" id="KW-0597">Phosphoprotein</keyword>
<evidence type="ECO:0000256" key="2">
    <source>
        <dbReference type="ARBA" id="ARBA00004651"/>
    </source>
</evidence>
<evidence type="ECO:0000256" key="5">
    <source>
        <dbReference type="ARBA" id="ARBA00022553"/>
    </source>
</evidence>
<keyword evidence="16" id="KW-1185">Reference proteome</keyword>
<evidence type="ECO:0000256" key="6">
    <source>
        <dbReference type="ARBA" id="ARBA00022679"/>
    </source>
</evidence>
<dbReference type="InterPro" id="IPR003594">
    <property type="entry name" value="HATPase_dom"/>
</dbReference>
<dbReference type="Proteomes" id="UP000252415">
    <property type="component" value="Unassembled WGS sequence"/>
</dbReference>
<keyword evidence="4" id="KW-1003">Cell membrane</keyword>
<feature type="domain" description="Histidine kinase" evidence="13">
    <location>
        <begin position="817"/>
        <end position="930"/>
    </location>
</feature>
<dbReference type="CDD" id="cd06225">
    <property type="entry name" value="HAMP"/>
    <property type="match status" value="1"/>
</dbReference>
<keyword evidence="12" id="KW-0812">Transmembrane</keyword>
<protein>
    <recommendedName>
        <fullName evidence="3">histidine kinase</fullName>
        <ecNumber evidence="3">2.7.13.3</ecNumber>
    </recommendedName>
</protein>
<dbReference type="InterPro" id="IPR005467">
    <property type="entry name" value="His_kinase_dom"/>
</dbReference>
<dbReference type="InterPro" id="IPR003660">
    <property type="entry name" value="HAMP_dom"/>
</dbReference>
<dbReference type="InterPro" id="IPR036890">
    <property type="entry name" value="HATPase_C_sf"/>
</dbReference>
<dbReference type="Pfam" id="PF00672">
    <property type="entry name" value="HAMP"/>
    <property type="match status" value="1"/>
</dbReference>
<dbReference type="EMBL" id="QPJD01000004">
    <property type="protein sequence ID" value="RCW49548.1"/>
    <property type="molecule type" value="Genomic_DNA"/>
</dbReference>
<dbReference type="SMART" id="SM00387">
    <property type="entry name" value="HATPase_c"/>
    <property type="match status" value="1"/>
</dbReference>
<dbReference type="AlphaFoldDB" id="A0A368W319"/>
<keyword evidence="10" id="KW-0902">Two-component regulatory system</keyword>
<keyword evidence="7" id="KW-0547">Nucleotide-binding</keyword>
<dbReference type="EC" id="2.7.13.3" evidence="3"/>
<feature type="transmembrane region" description="Helical" evidence="12">
    <location>
        <begin position="300"/>
        <end position="324"/>
    </location>
</feature>
<keyword evidence="9" id="KW-0067">ATP-binding</keyword>
<dbReference type="Pfam" id="PF02518">
    <property type="entry name" value="HATPase_c"/>
    <property type="match status" value="1"/>
</dbReference>
<evidence type="ECO:0000256" key="3">
    <source>
        <dbReference type="ARBA" id="ARBA00012438"/>
    </source>
</evidence>
<dbReference type="GO" id="GO:0000155">
    <property type="term" value="F:phosphorelay sensor kinase activity"/>
    <property type="evidence" value="ECO:0007669"/>
    <property type="project" value="InterPro"/>
</dbReference>
<keyword evidence="12" id="KW-1133">Transmembrane helix</keyword>
<gene>
    <name evidence="15" type="ORF">DFP97_104206</name>
</gene>
<evidence type="ECO:0000259" key="14">
    <source>
        <dbReference type="PROSITE" id="PS50885"/>
    </source>
</evidence>
<dbReference type="Gene3D" id="3.30.565.10">
    <property type="entry name" value="Histidine kinase-like ATPase, C-terminal domain"/>
    <property type="match status" value="1"/>
</dbReference>
<keyword evidence="6" id="KW-0808">Transferase</keyword>
<keyword evidence="11 12" id="KW-0472">Membrane</keyword>
<dbReference type="PANTHER" id="PTHR34220:SF7">
    <property type="entry name" value="SENSOR HISTIDINE KINASE YPDA"/>
    <property type="match status" value="1"/>
</dbReference>
<keyword evidence="8 15" id="KW-0418">Kinase</keyword>
<dbReference type="SUPFAM" id="SSF55874">
    <property type="entry name" value="ATPase domain of HSP90 chaperone/DNA topoisomerase II/histidine kinase"/>
    <property type="match status" value="1"/>
</dbReference>
<dbReference type="SMART" id="SM00304">
    <property type="entry name" value="HAMP"/>
    <property type="match status" value="1"/>
</dbReference>
<evidence type="ECO:0000256" key="1">
    <source>
        <dbReference type="ARBA" id="ARBA00000085"/>
    </source>
</evidence>
<feature type="transmembrane region" description="Helical" evidence="12">
    <location>
        <begin position="372"/>
        <end position="394"/>
    </location>
</feature>